<keyword evidence="2 4" id="KW-0808">Transferase</keyword>
<comment type="catalytic activity">
    <reaction evidence="4">
        <text>N-terminal L-aspartyl-[protein] + L-leucyl-tRNA(Leu) = N-terminal L-leucyl-L-aspartyl-[protein] + tRNA(Leu) + H(+)</text>
        <dbReference type="Rhea" id="RHEA:50420"/>
        <dbReference type="Rhea" id="RHEA-COMP:9613"/>
        <dbReference type="Rhea" id="RHEA-COMP:9622"/>
        <dbReference type="Rhea" id="RHEA-COMP:12669"/>
        <dbReference type="Rhea" id="RHEA-COMP:12674"/>
        <dbReference type="ChEBI" id="CHEBI:15378"/>
        <dbReference type="ChEBI" id="CHEBI:64720"/>
        <dbReference type="ChEBI" id="CHEBI:78442"/>
        <dbReference type="ChEBI" id="CHEBI:78494"/>
        <dbReference type="ChEBI" id="CHEBI:133042"/>
        <dbReference type="EC" id="2.3.2.29"/>
    </reaction>
</comment>
<dbReference type="AlphaFoldDB" id="A0A1B1YVW1"/>
<evidence type="ECO:0000313" key="8">
    <source>
        <dbReference type="Proteomes" id="UP000092952"/>
    </source>
</evidence>
<keyword evidence="1 4" id="KW-0963">Cytoplasm</keyword>
<keyword evidence="8" id="KW-1185">Reference proteome</keyword>
<dbReference type="InParanoid" id="A0A1B1YVW1"/>
<dbReference type="KEGG" id="gbi:PG2T_12065"/>
<comment type="similarity">
    <text evidence="4">Belongs to the R-transferase family. Bpt subfamily.</text>
</comment>
<dbReference type="Pfam" id="PF04376">
    <property type="entry name" value="ATE_N"/>
    <property type="match status" value="1"/>
</dbReference>
<dbReference type="HAMAP" id="MF_00689">
    <property type="entry name" value="Bpt"/>
    <property type="match status" value="1"/>
</dbReference>
<accession>A0A1B1YVW1</accession>
<comment type="function">
    <text evidence="4">Functions in the N-end rule pathway of protein degradation where it conjugates Leu from its aminoacyl-tRNA to the N-termini of proteins containing an N-terminal aspartate or glutamate.</text>
</comment>
<dbReference type="EC" id="2.3.2.29" evidence="4"/>
<evidence type="ECO:0000259" key="6">
    <source>
        <dbReference type="Pfam" id="PF04377"/>
    </source>
</evidence>
<dbReference type="OrthoDB" id="9782022at2"/>
<dbReference type="Pfam" id="PF04377">
    <property type="entry name" value="ATE_C"/>
    <property type="match status" value="1"/>
</dbReference>
<proteinExistence type="inferred from homology"/>
<comment type="subcellular location">
    <subcellularLocation>
        <location evidence="4">Cytoplasm</location>
    </subcellularLocation>
</comment>
<sequence>MMIFNTRFGRLFFFSTEPQTCSYLPDREAVMLFADPNKVIDTETYARLIDYGFRRSGDNVYRPHCRGCQACVPVRIPVADFAPDRAQRRAWQRNQDLAISTARTEFGTEHLDLYHRYQVARHDGRAVVRDAREQLEFLRSRFINTSSLEYRLDGRLVMVSVIDAMPQGLSAVYTFYEPDDAQLAKRSLGTFGVLRLIEECRTRGLPWLYLGYWIADSDKMAYKSRYQPLHAYQQGRWERLAPTGQEPETDP</sequence>
<dbReference type="Proteomes" id="UP000092952">
    <property type="component" value="Chromosome"/>
</dbReference>
<keyword evidence="3 4" id="KW-0012">Acyltransferase</keyword>
<evidence type="ECO:0000256" key="4">
    <source>
        <dbReference type="HAMAP-Rule" id="MF_00689"/>
    </source>
</evidence>
<dbReference type="SUPFAM" id="SSF55729">
    <property type="entry name" value="Acyl-CoA N-acyltransferases (Nat)"/>
    <property type="match status" value="1"/>
</dbReference>
<dbReference type="PANTHER" id="PTHR21367">
    <property type="entry name" value="ARGININE-TRNA-PROTEIN TRANSFERASE 1"/>
    <property type="match status" value="1"/>
</dbReference>
<evidence type="ECO:0000256" key="1">
    <source>
        <dbReference type="ARBA" id="ARBA00022490"/>
    </source>
</evidence>
<evidence type="ECO:0000256" key="2">
    <source>
        <dbReference type="ARBA" id="ARBA00022679"/>
    </source>
</evidence>
<protein>
    <recommendedName>
        <fullName evidence="4">Aspartate/glutamate leucyltransferase</fullName>
        <ecNumber evidence="4">2.3.2.29</ecNumber>
    </recommendedName>
</protein>
<dbReference type="PANTHER" id="PTHR21367:SF1">
    <property type="entry name" value="ARGINYL-TRNA--PROTEIN TRANSFERASE 1"/>
    <property type="match status" value="1"/>
</dbReference>
<comment type="catalytic activity">
    <reaction evidence="4">
        <text>N-terminal L-glutamyl-[protein] + L-leucyl-tRNA(Leu) = N-terminal L-leucyl-L-glutamyl-[protein] + tRNA(Leu) + H(+)</text>
        <dbReference type="Rhea" id="RHEA:50412"/>
        <dbReference type="Rhea" id="RHEA-COMP:9613"/>
        <dbReference type="Rhea" id="RHEA-COMP:9622"/>
        <dbReference type="Rhea" id="RHEA-COMP:12664"/>
        <dbReference type="Rhea" id="RHEA-COMP:12668"/>
        <dbReference type="ChEBI" id="CHEBI:15378"/>
        <dbReference type="ChEBI" id="CHEBI:64721"/>
        <dbReference type="ChEBI" id="CHEBI:78442"/>
        <dbReference type="ChEBI" id="CHEBI:78494"/>
        <dbReference type="ChEBI" id="CHEBI:133041"/>
        <dbReference type="EC" id="2.3.2.29"/>
    </reaction>
</comment>
<evidence type="ECO:0000313" key="7">
    <source>
        <dbReference type="EMBL" id="ANX04828.1"/>
    </source>
</evidence>
<dbReference type="PIRSF" id="PIRSF037208">
    <property type="entry name" value="ATE_pro_prd"/>
    <property type="match status" value="1"/>
</dbReference>
<dbReference type="GO" id="GO:0071596">
    <property type="term" value="P:ubiquitin-dependent protein catabolic process via the N-end rule pathway"/>
    <property type="evidence" value="ECO:0007669"/>
    <property type="project" value="InterPro"/>
</dbReference>
<dbReference type="GO" id="GO:0005737">
    <property type="term" value="C:cytoplasm"/>
    <property type="evidence" value="ECO:0007669"/>
    <property type="project" value="UniProtKB-SubCell"/>
</dbReference>
<dbReference type="InterPro" id="IPR016181">
    <property type="entry name" value="Acyl_CoA_acyltransferase"/>
</dbReference>
<dbReference type="RefSeq" id="WP_145931084.1">
    <property type="nucleotide sequence ID" value="NZ_CP014671.1"/>
</dbReference>
<feature type="domain" description="N-end aminoacyl transferase N-terminal" evidence="5">
    <location>
        <begin position="19"/>
        <end position="89"/>
    </location>
</feature>
<organism evidence="7 8">
    <name type="scientific">Immundisolibacter cernigliae</name>
    <dbReference type="NCBI Taxonomy" id="1810504"/>
    <lineage>
        <taxon>Bacteria</taxon>
        <taxon>Pseudomonadati</taxon>
        <taxon>Pseudomonadota</taxon>
        <taxon>Gammaproteobacteria</taxon>
        <taxon>Immundisolibacterales</taxon>
        <taxon>Immundisolibacteraceae</taxon>
        <taxon>Immundisolibacter</taxon>
    </lineage>
</organism>
<dbReference type="EMBL" id="CP014671">
    <property type="protein sequence ID" value="ANX04828.1"/>
    <property type="molecule type" value="Genomic_DNA"/>
</dbReference>
<dbReference type="GO" id="GO:0008914">
    <property type="term" value="F:leucyl-tRNA--protein transferase activity"/>
    <property type="evidence" value="ECO:0007669"/>
    <property type="project" value="UniProtKB-UniRule"/>
</dbReference>
<dbReference type="NCBIfam" id="NF002346">
    <property type="entry name" value="PRK01305.2-3"/>
    <property type="match status" value="1"/>
</dbReference>
<dbReference type="NCBIfam" id="NF002342">
    <property type="entry name" value="PRK01305.1-3"/>
    <property type="match status" value="1"/>
</dbReference>
<dbReference type="InterPro" id="IPR007472">
    <property type="entry name" value="N-end_Aminoacyl_Trfase_C"/>
</dbReference>
<dbReference type="InterPro" id="IPR017138">
    <property type="entry name" value="Asp_Glu_LeuTrfase"/>
</dbReference>
<dbReference type="InterPro" id="IPR030700">
    <property type="entry name" value="N-end_Aminoacyl_Trfase"/>
</dbReference>
<gene>
    <name evidence="4" type="primary">bpt</name>
    <name evidence="7" type="ORF">PG2T_12065</name>
</gene>
<dbReference type="InterPro" id="IPR007471">
    <property type="entry name" value="N-end_Aminoacyl_Trfase_N"/>
</dbReference>
<evidence type="ECO:0000259" key="5">
    <source>
        <dbReference type="Pfam" id="PF04376"/>
    </source>
</evidence>
<evidence type="ECO:0000256" key="3">
    <source>
        <dbReference type="ARBA" id="ARBA00023315"/>
    </source>
</evidence>
<dbReference type="STRING" id="1810504.PG2T_12065"/>
<dbReference type="GO" id="GO:0004057">
    <property type="term" value="F:arginyl-tRNA--protein transferase activity"/>
    <property type="evidence" value="ECO:0007669"/>
    <property type="project" value="InterPro"/>
</dbReference>
<dbReference type="NCBIfam" id="NF002341">
    <property type="entry name" value="PRK01305.1-1"/>
    <property type="match status" value="1"/>
</dbReference>
<feature type="domain" description="N-end rule aminoacyl transferase C-terminal" evidence="6">
    <location>
        <begin position="109"/>
        <end position="231"/>
    </location>
</feature>
<reference evidence="8" key="1">
    <citation type="submission" date="2016-03" db="EMBL/GenBank/DDBJ databases">
        <title>Complete genome sequence of Solimmundus cernigliae, representing a novel lineage of polycyclic aromatic hydrocarbon degraders within the Gammaproteobacteria.</title>
        <authorList>
            <person name="Singleton D.R."/>
            <person name="Dickey A.N."/>
            <person name="Scholl E.H."/>
            <person name="Wright F.A."/>
            <person name="Aitken M.D."/>
        </authorList>
    </citation>
    <scope>NUCLEOTIDE SEQUENCE [LARGE SCALE GENOMIC DNA]</scope>
    <source>
        <strain evidence="8">TR3.2</strain>
    </source>
</reference>
<name>A0A1B1YVW1_9GAMM</name>